<evidence type="ECO:0000313" key="2">
    <source>
        <dbReference type="EMBL" id="WNZ26989.1"/>
    </source>
</evidence>
<name>A0AA96WKT2_9CYAN</name>
<proteinExistence type="predicted"/>
<feature type="transmembrane region" description="Helical" evidence="1">
    <location>
        <begin position="42"/>
        <end position="64"/>
    </location>
</feature>
<sequence length="213" mass="23088">MNELSAALTKGITSFVATNLDDIVILTIFFSQINANFRVRHILVGQYLGFLVIILASLPGFLGGLVLPKAWIGLLGLVPIGIGVYQLFKSDDDDTIQTVTCELSAKPRQTRFASLLVPQTYHVAAVTIANGGDNIGIYVPLFASTNLAGLLIILSVFLVMVALWCAVAYYFSRHPAIMPILTRYGNVIVPYVLIGLGLFILIENGSYRLLSGL</sequence>
<dbReference type="InterPro" id="IPR004676">
    <property type="entry name" value="Cd-R_transporter"/>
</dbReference>
<feature type="transmembrane region" description="Helical" evidence="1">
    <location>
        <begin position="147"/>
        <end position="171"/>
    </location>
</feature>
<keyword evidence="1" id="KW-1133">Transmembrane helix</keyword>
<dbReference type="Pfam" id="PF03596">
    <property type="entry name" value="Cad"/>
    <property type="match status" value="1"/>
</dbReference>
<dbReference type="EMBL" id="CP053587">
    <property type="protein sequence ID" value="WNZ26989.1"/>
    <property type="molecule type" value="Genomic_DNA"/>
</dbReference>
<accession>A0AA96WKT2</accession>
<reference evidence="2" key="1">
    <citation type="submission" date="2020-05" db="EMBL/GenBank/DDBJ databases">
        <authorList>
            <person name="Zhu T."/>
            <person name="Keshari N."/>
            <person name="Lu X."/>
        </authorList>
    </citation>
    <scope>NUCLEOTIDE SEQUENCE</scope>
    <source>
        <strain evidence="2">NK1-12</strain>
    </source>
</reference>
<dbReference type="AlphaFoldDB" id="A0AA96WKT2"/>
<feature type="transmembrane region" description="Helical" evidence="1">
    <location>
        <begin position="183"/>
        <end position="202"/>
    </location>
</feature>
<protein>
    <submittedName>
        <fullName evidence="2">Transporter</fullName>
    </submittedName>
</protein>
<evidence type="ECO:0000256" key="1">
    <source>
        <dbReference type="SAM" id="Phobius"/>
    </source>
</evidence>
<keyword evidence="1" id="KW-0472">Membrane</keyword>
<feature type="transmembrane region" description="Helical" evidence="1">
    <location>
        <begin position="70"/>
        <end position="88"/>
    </location>
</feature>
<keyword evidence="1" id="KW-0812">Transmembrane</keyword>
<organism evidence="2">
    <name type="scientific">Leptolyngbya sp. NK1-12</name>
    <dbReference type="NCBI Taxonomy" id="2547451"/>
    <lineage>
        <taxon>Bacteria</taxon>
        <taxon>Bacillati</taxon>
        <taxon>Cyanobacteriota</taxon>
        <taxon>Cyanophyceae</taxon>
        <taxon>Leptolyngbyales</taxon>
        <taxon>Leptolyngbyaceae</taxon>
        <taxon>Leptolyngbya group</taxon>
        <taxon>Leptolyngbya</taxon>
    </lineage>
</organism>
<gene>
    <name evidence="2" type="ORF">HJG54_29140</name>
</gene>
<dbReference type="RefSeq" id="WP_316436579.1">
    <property type="nucleotide sequence ID" value="NZ_CP053587.1"/>
</dbReference>
<feature type="transmembrane region" description="Helical" evidence="1">
    <location>
        <begin position="12"/>
        <end position="30"/>
    </location>
</feature>